<dbReference type="EMBL" id="LVLJ01002271">
    <property type="protein sequence ID" value="OAE26000.1"/>
    <property type="molecule type" value="Genomic_DNA"/>
</dbReference>
<evidence type="ECO:0000313" key="1">
    <source>
        <dbReference type="EMBL" id="OAE26000.1"/>
    </source>
</evidence>
<organism evidence="1 2">
    <name type="scientific">Marchantia polymorpha subsp. ruderalis</name>
    <dbReference type="NCBI Taxonomy" id="1480154"/>
    <lineage>
        <taxon>Eukaryota</taxon>
        <taxon>Viridiplantae</taxon>
        <taxon>Streptophyta</taxon>
        <taxon>Embryophyta</taxon>
        <taxon>Marchantiophyta</taxon>
        <taxon>Marchantiopsida</taxon>
        <taxon>Marchantiidae</taxon>
        <taxon>Marchantiales</taxon>
        <taxon>Marchantiaceae</taxon>
        <taxon>Marchantia</taxon>
    </lineage>
</organism>
<keyword evidence="2" id="KW-1185">Reference proteome</keyword>
<dbReference type="AlphaFoldDB" id="A0A176VYZ5"/>
<name>A0A176VYZ5_MARPO</name>
<proteinExistence type="predicted"/>
<evidence type="ECO:0000313" key="2">
    <source>
        <dbReference type="Proteomes" id="UP000077202"/>
    </source>
</evidence>
<accession>A0A176VYZ5</accession>
<reference evidence="1" key="1">
    <citation type="submission" date="2016-03" db="EMBL/GenBank/DDBJ databases">
        <title>Mechanisms controlling the formation of the plant cell surface in tip-growing cells are functionally conserved among land plants.</title>
        <authorList>
            <person name="Honkanen S."/>
            <person name="Jones V.A."/>
            <person name="Morieri G."/>
            <person name="Champion C."/>
            <person name="Hetherington A.J."/>
            <person name="Kelly S."/>
            <person name="Saint-Marcoux D."/>
            <person name="Proust H."/>
            <person name="Prescott H."/>
            <person name="Dolan L."/>
        </authorList>
    </citation>
    <scope>NUCLEOTIDE SEQUENCE [LARGE SCALE GENOMIC DNA]</scope>
    <source>
        <tissue evidence="1">Whole gametophyte</tissue>
    </source>
</reference>
<dbReference type="Proteomes" id="UP000077202">
    <property type="component" value="Unassembled WGS sequence"/>
</dbReference>
<gene>
    <name evidence="1" type="ORF">AXG93_1712s1800</name>
</gene>
<comment type="caution">
    <text evidence="1">The sequence shown here is derived from an EMBL/GenBank/DDBJ whole genome shotgun (WGS) entry which is preliminary data.</text>
</comment>
<protein>
    <submittedName>
        <fullName evidence="1">Uncharacterized protein</fullName>
    </submittedName>
</protein>
<sequence>MPSAEAGKERKTAEGSALATSALALDTFGEGGSSLTHYRFRAYPNFQRIVAAGARSDCQEFDGQVHSIEDGATAGAANALT</sequence>